<keyword evidence="2" id="KW-0648">Protein biosynthesis</keyword>
<dbReference type="Pfam" id="PF01272">
    <property type="entry name" value="GreA_GreB"/>
    <property type="match status" value="1"/>
</dbReference>
<feature type="domain" description="Transcription elongation factor GreA/GreB C-terminal" evidence="1">
    <location>
        <begin position="83"/>
        <end position="159"/>
    </location>
</feature>
<dbReference type="InterPro" id="IPR036953">
    <property type="entry name" value="GreA/GreB_C_sf"/>
</dbReference>
<sequence length="159" mass="18042">MDKEEFRRQVLQKLETDRQLLLDAAKHAHATATHEDNIPDNKYETFALESSYLAQGQANRAQEIRQAIDLWRNLQMRTFGDSSEIRMSALVLLEDEDGNQRAVFLAPAAGGLVVNYHNRDVMLISPDSPLGQELIGRGVDDSFLLESGARREYEIIEIE</sequence>
<dbReference type="EMBL" id="FQZT01000019">
    <property type="protein sequence ID" value="SHJ84250.1"/>
    <property type="molecule type" value="Genomic_DNA"/>
</dbReference>
<dbReference type="OrthoDB" id="5293337at2"/>
<dbReference type="InterPro" id="IPR018151">
    <property type="entry name" value="TF_GreA/GreB_CS"/>
</dbReference>
<dbReference type="Proteomes" id="UP000184171">
    <property type="component" value="Unassembled WGS sequence"/>
</dbReference>
<dbReference type="RefSeq" id="WP_072909853.1">
    <property type="nucleotide sequence ID" value="NZ_FQZT01000019.1"/>
</dbReference>
<dbReference type="Gene3D" id="3.10.50.30">
    <property type="entry name" value="Transcription elongation factor, GreA/GreB, C-terminal domain"/>
    <property type="match status" value="1"/>
</dbReference>
<dbReference type="InterPro" id="IPR001437">
    <property type="entry name" value="Tscrpt_elong_fac_GreA/B_C"/>
</dbReference>
<dbReference type="SUPFAM" id="SSF54534">
    <property type="entry name" value="FKBP-like"/>
    <property type="match status" value="1"/>
</dbReference>
<dbReference type="GO" id="GO:0003746">
    <property type="term" value="F:translation elongation factor activity"/>
    <property type="evidence" value="ECO:0007669"/>
    <property type="project" value="UniProtKB-KW"/>
</dbReference>
<proteinExistence type="predicted"/>
<gene>
    <name evidence="2" type="ORF">SAMN02745165_03322</name>
</gene>
<dbReference type="PROSITE" id="PS00830">
    <property type="entry name" value="GREAB_2"/>
    <property type="match status" value="1"/>
</dbReference>
<dbReference type="GO" id="GO:0032784">
    <property type="term" value="P:regulation of DNA-templated transcription elongation"/>
    <property type="evidence" value="ECO:0007669"/>
    <property type="project" value="InterPro"/>
</dbReference>
<organism evidence="2 3">
    <name type="scientific">Malonomonas rubra DSM 5091</name>
    <dbReference type="NCBI Taxonomy" id="1122189"/>
    <lineage>
        <taxon>Bacteria</taxon>
        <taxon>Pseudomonadati</taxon>
        <taxon>Thermodesulfobacteriota</taxon>
        <taxon>Desulfuromonadia</taxon>
        <taxon>Desulfuromonadales</taxon>
        <taxon>Geopsychrobacteraceae</taxon>
        <taxon>Malonomonas</taxon>
    </lineage>
</organism>
<keyword evidence="2" id="KW-0251">Elongation factor</keyword>
<name>A0A1M6MLJ1_MALRU</name>
<dbReference type="GO" id="GO:0003677">
    <property type="term" value="F:DNA binding"/>
    <property type="evidence" value="ECO:0007669"/>
    <property type="project" value="InterPro"/>
</dbReference>
<keyword evidence="3" id="KW-1185">Reference proteome</keyword>
<evidence type="ECO:0000259" key="1">
    <source>
        <dbReference type="Pfam" id="PF01272"/>
    </source>
</evidence>
<dbReference type="AlphaFoldDB" id="A0A1M6MLJ1"/>
<evidence type="ECO:0000313" key="3">
    <source>
        <dbReference type="Proteomes" id="UP000184171"/>
    </source>
</evidence>
<dbReference type="STRING" id="1122189.SAMN02745165_03322"/>
<protein>
    <submittedName>
        <fullName evidence="2">GreA/GreB family elongation factor</fullName>
    </submittedName>
</protein>
<evidence type="ECO:0000313" key="2">
    <source>
        <dbReference type="EMBL" id="SHJ84250.1"/>
    </source>
</evidence>
<reference evidence="2 3" key="1">
    <citation type="submission" date="2016-11" db="EMBL/GenBank/DDBJ databases">
        <authorList>
            <person name="Jaros S."/>
            <person name="Januszkiewicz K."/>
            <person name="Wedrychowicz H."/>
        </authorList>
    </citation>
    <scope>NUCLEOTIDE SEQUENCE [LARGE SCALE GENOMIC DNA]</scope>
    <source>
        <strain evidence="2 3">DSM 5091</strain>
    </source>
</reference>
<accession>A0A1M6MLJ1</accession>